<comment type="similarity">
    <text evidence="1 4 5">Belongs to the bacterial ribosomal protein bS18 family.</text>
</comment>
<gene>
    <name evidence="6" type="primary">MCYN0691</name>
    <name evidence="4" type="synonym">rpsR</name>
    <name evidence="6" type="ORF">NCTC10132_01105</name>
</gene>
<dbReference type="GO" id="GO:0006412">
    <property type="term" value="P:translation"/>
    <property type="evidence" value="ECO:0007669"/>
    <property type="project" value="UniProtKB-UniRule"/>
</dbReference>
<dbReference type="Gene3D" id="4.10.640.10">
    <property type="entry name" value="Ribosomal protein S18"/>
    <property type="match status" value="1"/>
</dbReference>
<evidence type="ECO:0000256" key="1">
    <source>
        <dbReference type="ARBA" id="ARBA00005589"/>
    </source>
</evidence>
<dbReference type="InterPro" id="IPR036870">
    <property type="entry name" value="Ribosomal_bS18_sf"/>
</dbReference>
<dbReference type="PRINTS" id="PR00974">
    <property type="entry name" value="RIBOSOMALS18"/>
</dbReference>
<name>A0A3B0PPK7_9BACT</name>
<dbReference type="InterPro" id="IPR001648">
    <property type="entry name" value="Ribosomal_bS18"/>
</dbReference>
<evidence type="ECO:0000256" key="4">
    <source>
        <dbReference type="HAMAP-Rule" id="MF_00270"/>
    </source>
</evidence>
<dbReference type="GO" id="GO:0070181">
    <property type="term" value="F:small ribosomal subunit rRNA binding"/>
    <property type="evidence" value="ECO:0007669"/>
    <property type="project" value="TreeGrafter"/>
</dbReference>
<dbReference type="PANTHER" id="PTHR13479">
    <property type="entry name" value="30S RIBOSOMAL PROTEIN S18"/>
    <property type="match status" value="1"/>
</dbReference>
<evidence type="ECO:0000256" key="2">
    <source>
        <dbReference type="ARBA" id="ARBA00022980"/>
    </source>
</evidence>
<dbReference type="AlphaFoldDB" id="A0A3B0PPK7"/>
<keyword evidence="7" id="KW-1185">Reference proteome</keyword>
<dbReference type="NCBIfam" id="TIGR00165">
    <property type="entry name" value="S18"/>
    <property type="match status" value="1"/>
</dbReference>
<evidence type="ECO:0000313" key="6">
    <source>
        <dbReference type="EMBL" id="SYV97737.1"/>
    </source>
</evidence>
<reference evidence="7" key="1">
    <citation type="submission" date="2018-06" db="EMBL/GenBank/DDBJ databases">
        <authorList>
            <consortium name="Pathogen Informatics"/>
        </authorList>
    </citation>
    <scope>NUCLEOTIDE SEQUENCE [LARGE SCALE GENOMIC DNA]</scope>
    <source>
        <strain evidence="7">NCTC10132</strain>
    </source>
</reference>
<organism evidence="6 7">
    <name type="scientific">Mycoplasmopsis edwardii</name>
    <dbReference type="NCBI Taxonomy" id="53558"/>
    <lineage>
        <taxon>Bacteria</taxon>
        <taxon>Bacillati</taxon>
        <taxon>Mycoplasmatota</taxon>
        <taxon>Mycoplasmoidales</taxon>
        <taxon>Metamycoplasmataceae</taxon>
        <taxon>Mycoplasmopsis</taxon>
    </lineage>
</organism>
<comment type="subunit">
    <text evidence="4">Part of the 30S ribosomal subunit. Forms a tight heterodimer with protein bS6.</text>
</comment>
<dbReference type="GO" id="GO:0022627">
    <property type="term" value="C:cytosolic small ribosomal subunit"/>
    <property type="evidence" value="ECO:0007669"/>
    <property type="project" value="TreeGrafter"/>
</dbReference>
<dbReference type="GO" id="GO:0003735">
    <property type="term" value="F:structural constituent of ribosome"/>
    <property type="evidence" value="ECO:0007669"/>
    <property type="project" value="InterPro"/>
</dbReference>
<dbReference type="KEGG" id="medw:NCTC10132_01105"/>
<dbReference type="Pfam" id="PF01084">
    <property type="entry name" value="Ribosomal_S18"/>
    <property type="match status" value="1"/>
</dbReference>
<dbReference type="RefSeq" id="WP_117275599.1">
    <property type="nucleotide sequence ID" value="NZ_LS991951.1"/>
</dbReference>
<evidence type="ECO:0000256" key="5">
    <source>
        <dbReference type="RuleBase" id="RU003910"/>
    </source>
</evidence>
<comment type="function">
    <text evidence="4">Binds as a heterodimer with protein bS6 to the central domain of the 16S rRNA, where it helps stabilize the platform of the 30S subunit.</text>
</comment>
<dbReference type="HAMAP" id="MF_00270">
    <property type="entry name" value="Ribosomal_bS18"/>
    <property type="match status" value="1"/>
</dbReference>
<keyword evidence="4" id="KW-0694">RNA-binding</keyword>
<dbReference type="EMBL" id="LS991951">
    <property type="protein sequence ID" value="SYV97737.1"/>
    <property type="molecule type" value="Genomic_DNA"/>
</dbReference>
<dbReference type="Proteomes" id="UP000257559">
    <property type="component" value="Chromosome"/>
</dbReference>
<keyword evidence="3 4" id="KW-0687">Ribonucleoprotein</keyword>
<sequence length="86" mass="9960">MSYIKRKKAFTGRKKVCYFCEENIQYIDYKNTELLNKYISATGQIKAKSVSGTCAKHQRKVATAVKRARFIALMPFTIVRTRTMSK</sequence>
<accession>A0A3B0PPK7</accession>
<dbReference type="PANTHER" id="PTHR13479:SF40">
    <property type="entry name" value="SMALL RIBOSOMAL SUBUNIT PROTEIN BS18M"/>
    <property type="match status" value="1"/>
</dbReference>
<keyword evidence="2 4" id="KW-0689">Ribosomal protein</keyword>
<evidence type="ECO:0000256" key="3">
    <source>
        <dbReference type="ARBA" id="ARBA00023274"/>
    </source>
</evidence>
<evidence type="ECO:0000313" key="7">
    <source>
        <dbReference type="Proteomes" id="UP000257559"/>
    </source>
</evidence>
<keyword evidence="4" id="KW-0699">rRNA-binding</keyword>
<proteinExistence type="inferred from homology"/>
<protein>
    <recommendedName>
        <fullName evidence="4">Small ribosomal subunit protein bS18</fullName>
    </recommendedName>
</protein>
<dbReference type="SUPFAM" id="SSF46911">
    <property type="entry name" value="Ribosomal protein S18"/>
    <property type="match status" value="1"/>
</dbReference>
<dbReference type="OrthoDB" id="9812008at2"/>